<gene>
    <name evidence="7" type="ORF">NMOB1V02_LOCUS11672</name>
</gene>
<feature type="domain" description="Carboxylesterase type B" evidence="6">
    <location>
        <begin position="18"/>
        <end position="541"/>
    </location>
</feature>
<dbReference type="EMBL" id="OA888873">
    <property type="protein sequence ID" value="CAD7284064.1"/>
    <property type="molecule type" value="Genomic_DNA"/>
</dbReference>
<keyword evidence="2" id="KW-0732">Signal</keyword>
<feature type="compositionally biased region" description="Basic and acidic residues" evidence="4">
    <location>
        <begin position="588"/>
        <end position="603"/>
    </location>
</feature>
<dbReference type="Gene3D" id="3.40.50.1820">
    <property type="entry name" value="alpha/beta hydrolase"/>
    <property type="match status" value="1"/>
</dbReference>
<dbReference type="AlphaFoldDB" id="A0A7R9C0T3"/>
<evidence type="ECO:0000313" key="7">
    <source>
        <dbReference type="EMBL" id="CAD7284064.1"/>
    </source>
</evidence>
<dbReference type="SUPFAM" id="SSF53474">
    <property type="entry name" value="alpha/beta-Hydrolases"/>
    <property type="match status" value="1"/>
</dbReference>
<feature type="region of interest" description="Disordered" evidence="4">
    <location>
        <begin position="477"/>
        <end position="500"/>
    </location>
</feature>
<dbReference type="InterPro" id="IPR029058">
    <property type="entry name" value="AB_hydrolase_fold"/>
</dbReference>
<proteinExistence type="inferred from homology"/>
<feature type="region of interest" description="Disordered" evidence="4">
    <location>
        <begin position="552"/>
        <end position="572"/>
    </location>
</feature>
<comment type="similarity">
    <text evidence="1">Belongs to the type-B carboxylesterase/lipase family.</text>
</comment>
<evidence type="ECO:0000256" key="1">
    <source>
        <dbReference type="ARBA" id="ARBA00005964"/>
    </source>
</evidence>
<keyword evidence="5" id="KW-0812">Transmembrane</keyword>
<keyword evidence="3" id="KW-0325">Glycoprotein</keyword>
<feature type="region of interest" description="Disordered" evidence="4">
    <location>
        <begin position="588"/>
        <end position="619"/>
    </location>
</feature>
<dbReference type="Proteomes" id="UP000678499">
    <property type="component" value="Unassembled WGS sequence"/>
</dbReference>
<dbReference type="PROSITE" id="PS00941">
    <property type="entry name" value="CARBOXYLESTERASE_B_2"/>
    <property type="match status" value="1"/>
</dbReference>
<dbReference type="PANTHER" id="PTHR43903">
    <property type="entry name" value="NEUROLIGIN"/>
    <property type="match status" value="1"/>
</dbReference>
<organism evidence="7">
    <name type="scientific">Notodromas monacha</name>
    <dbReference type="NCBI Taxonomy" id="399045"/>
    <lineage>
        <taxon>Eukaryota</taxon>
        <taxon>Metazoa</taxon>
        <taxon>Ecdysozoa</taxon>
        <taxon>Arthropoda</taxon>
        <taxon>Crustacea</taxon>
        <taxon>Oligostraca</taxon>
        <taxon>Ostracoda</taxon>
        <taxon>Podocopa</taxon>
        <taxon>Podocopida</taxon>
        <taxon>Cypridocopina</taxon>
        <taxon>Cypridoidea</taxon>
        <taxon>Cyprididae</taxon>
        <taxon>Notodromas</taxon>
    </lineage>
</organism>
<keyword evidence="5" id="KW-0472">Membrane</keyword>
<reference evidence="7" key="1">
    <citation type="submission" date="2020-11" db="EMBL/GenBank/DDBJ databases">
        <authorList>
            <person name="Tran Van P."/>
        </authorList>
    </citation>
    <scope>NUCLEOTIDE SEQUENCE</scope>
</reference>
<evidence type="ECO:0000259" key="6">
    <source>
        <dbReference type="Pfam" id="PF00135"/>
    </source>
</evidence>
<dbReference type="OrthoDB" id="3200163at2759"/>
<feature type="non-terminal residue" evidence="7">
    <location>
        <position position="1"/>
    </location>
</feature>
<accession>A0A7R9C0T3</accession>
<dbReference type="Pfam" id="PF00135">
    <property type="entry name" value="COesterase"/>
    <property type="match status" value="1"/>
</dbReference>
<feature type="transmembrane region" description="Helical" evidence="5">
    <location>
        <begin position="633"/>
        <end position="656"/>
    </location>
</feature>
<evidence type="ECO:0000256" key="5">
    <source>
        <dbReference type="SAM" id="Phobius"/>
    </source>
</evidence>
<evidence type="ECO:0000256" key="3">
    <source>
        <dbReference type="ARBA" id="ARBA00023180"/>
    </source>
</evidence>
<evidence type="ECO:0000256" key="4">
    <source>
        <dbReference type="SAM" id="MobiDB-lite"/>
    </source>
</evidence>
<protein>
    <recommendedName>
        <fullName evidence="6">Carboxylesterase type B domain-containing protein</fullName>
    </recommendedName>
</protein>
<feature type="compositionally biased region" description="Basic and acidic residues" evidence="4">
    <location>
        <begin position="46"/>
        <end position="57"/>
    </location>
</feature>
<evidence type="ECO:0000313" key="8">
    <source>
        <dbReference type="Proteomes" id="UP000678499"/>
    </source>
</evidence>
<evidence type="ECO:0000256" key="2">
    <source>
        <dbReference type="ARBA" id="ARBA00022729"/>
    </source>
</evidence>
<sequence>MPEGRYHYLHRLYPYLRNQSEDCLYLNVYAPHVDITDAPEEPPESDSGHWSKIRDGSIEQPPNSPQSPYWQDPSFPNALPKDKQRPQESSDMSNKNPVIVFFHGESYDWNSGNPYDGTVLSSFGRVVVITFNFRLGIFGFLRTGVNAGAKANFGLWDQIAALEWIQENIKNFGGDPGNVTLLGHGTGAACINLLMTSTVAHQIKGLFQRVVLMSGSALTPWALVPDPISVTMQIANQVSCPVEEQRKEELADCLRTRSVEELLAAASRVMLPSFTTAFGPVVDGVLIQAPPRRSIQNYLDMLSRYDVMQGVVSAESYFMFDDTDIRYGMEERRRDKMVDSFIKSNYVMKSEEILAAVMVDYTNWKKMDVDRDSTRDTAMDIFTDSTYVAGQVEMANFHAAENPKSYFYVFAHQSKFGDYSTKFGCIHGEELPYLFGVPLEGPVGANHFQSNFTVPESFLSQMFMAFVTNFARTGDPNIPPRSLIDPQASRRLGGKPKTRSRLRSDRVIWPRYSLHSQRYMSLGLNMNANNMHYKSNEMALWLKLIPQLLRAGQRQHKDPSSSSEAVHLYPPRARFPPPLPPQLPPPILRHDHEVTPGEDERNLQSRFGSQRGHNRGGRNETVTAWVGGGTVTAWSLVVGAGLCILVLNACIFFGIYHQRDKIKTRARMLQKQCVLRAVNAATFTDATLAATLVAVKAAVDENGGIALDDLEATLRKNA</sequence>
<feature type="region of interest" description="Disordered" evidence="4">
    <location>
        <begin position="36"/>
        <end position="94"/>
    </location>
</feature>
<dbReference type="InterPro" id="IPR051093">
    <property type="entry name" value="Neuroligin/BSAL"/>
</dbReference>
<dbReference type="InterPro" id="IPR019819">
    <property type="entry name" value="Carboxylesterase_B_CS"/>
</dbReference>
<dbReference type="InterPro" id="IPR002018">
    <property type="entry name" value="CarbesteraseB"/>
</dbReference>
<keyword evidence="8" id="KW-1185">Reference proteome</keyword>
<keyword evidence="5" id="KW-1133">Transmembrane helix</keyword>
<name>A0A7R9C0T3_9CRUS</name>
<dbReference type="EMBL" id="CAJPEX010006836">
    <property type="protein sequence ID" value="CAG0924216.1"/>
    <property type="molecule type" value="Genomic_DNA"/>
</dbReference>